<dbReference type="PANTHER" id="PTHR22953:SF155">
    <property type="entry name" value="PURPLE ACID PHOSPHATASE 18"/>
    <property type="match status" value="1"/>
</dbReference>
<dbReference type="InterPro" id="IPR004843">
    <property type="entry name" value="Calcineurin-like_PHP"/>
</dbReference>
<organism evidence="13 14">
    <name type="scientific">Nicotiana tabacum</name>
    <name type="common">Common tobacco</name>
    <dbReference type="NCBI Taxonomy" id="4097"/>
    <lineage>
        <taxon>Eukaryota</taxon>
        <taxon>Viridiplantae</taxon>
        <taxon>Streptophyta</taxon>
        <taxon>Embryophyta</taxon>
        <taxon>Tracheophyta</taxon>
        <taxon>Spermatophyta</taxon>
        <taxon>Magnoliopsida</taxon>
        <taxon>eudicotyledons</taxon>
        <taxon>Gunneridae</taxon>
        <taxon>Pentapetalae</taxon>
        <taxon>asterids</taxon>
        <taxon>lamiids</taxon>
        <taxon>Solanales</taxon>
        <taxon>Solanaceae</taxon>
        <taxon>Nicotianoideae</taxon>
        <taxon>Nicotianeae</taxon>
        <taxon>Nicotiana</taxon>
    </lineage>
</organism>
<keyword evidence="6 9" id="KW-0378">Hydrolase</keyword>
<dbReference type="InterPro" id="IPR025733">
    <property type="entry name" value="PAPs_C"/>
</dbReference>
<dbReference type="Pfam" id="PF00149">
    <property type="entry name" value="Metallophos"/>
    <property type="match status" value="1"/>
</dbReference>
<evidence type="ECO:0000256" key="8">
    <source>
        <dbReference type="ARBA" id="ARBA00023180"/>
    </source>
</evidence>
<evidence type="ECO:0000313" key="14">
    <source>
        <dbReference type="RefSeq" id="XP_016465792.1"/>
    </source>
</evidence>
<dbReference type="InterPro" id="IPR041792">
    <property type="entry name" value="MPP_PAP"/>
</dbReference>
<evidence type="ECO:0000259" key="11">
    <source>
        <dbReference type="Pfam" id="PF14008"/>
    </source>
</evidence>
<protein>
    <recommendedName>
        <fullName evidence="9">Purple acid phosphatase</fullName>
        <ecNumber evidence="9">3.1.3.2</ecNumber>
    </recommendedName>
</protein>
<dbReference type="KEGG" id="nta:107788615"/>
<dbReference type="InterPro" id="IPR029052">
    <property type="entry name" value="Metallo-depent_PP-like"/>
</dbReference>
<comment type="similarity">
    <text evidence="4 9">Belongs to the metallophosphoesterase superfamily. Purple acid phosphatase family.</text>
</comment>
<dbReference type="Proteomes" id="UP000790787">
    <property type="component" value="Chromosome 10"/>
</dbReference>
<evidence type="ECO:0000313" key="13">
    <source>
        <dbReference type="Proteomes" id="UP000790787"/>
    </source>
</evidence>
<keyword evidence="8" id="KW-0325">Glycoprotein</keyword>
<keyword evidence="13" id="KW-1185">Reference proteome</keyword>
<dbReference type="InterPro" id="IPR008963">
    <property type="entry name" value="Purple_acid_Pase-like_N"/>
</dbReference>
<dbReference type="OMA" id="NECSCAS"/>
<evidence type="ECO:0000256" key="1">
    <source>
        <dbReference type="ARBA" id="ARBA00000032"/>
    </source>
</evidence>
<comment type="cofactor">
    <cofactor evidence="2">
        <name>Zn(2+)</name>
        <dbReference type="ChEBI" id="CHEBI:29105"/>
    </cofactor>
</comment>
<evidence type="ECO:0000256" key="9">
    <source>
        <dbReference type="RuleBase" id="RU361203"/>
    </source>
</evidence>
<dbReference type="GO" id="GO:0046872">
    <property type="term" value="F:metal ion binding"/>
    <property type="evidence" value="ECO:0007669"/>
    <property type="project" value="InterPro"/>
</dbReference>
<dbReference type="InterPro" id="IPR039331">
    <property type="entry name" value="PAPs-like"/>
</dbReference>
<evidence type="ECO:0000259" key="10">
    <source>
        <dbReference type="Pfam" id="PF00149"/>
    </source>
</evidence>
<feature type="domain" description="Purple acid phosphatase N-terminal" evidence="12">
    <location>
        <begin position="53"/>
        <end position="140"/>
    </location>
</feature>
<proteinExistence type="inferred from homology"/>
<dbReference type="STRING" id="4097.A0A1S3ZN56"/>
<dbReference type="GeneID" id="107788615"/>
<dbReference type="RefSeq" id="XP_016465792.1">
    <property type="nucleotide sequence ID" value="XM_016610306.2"/>
</dbReference>
<dbReference type="Pfam" id="PF14008">
    <property type="entry name" value="Metallophos_C"/>
    <property type="match status" value="1"/>
</dbReference>
<dbReference type="EC" id="3.1.3.2" evidence="9"/>
<accession>A0A1S3ZN56</accession>
<comment type="cofactor">
    <cofactor evidence="3">
        <name>Fe cation</name>
        <dbReference type="ChEBI" id="CHEBI:24875"/>
    </cofactor>
</comment>
<comment type="catalytic activity">
    <reaction evidence="1 9">
        <text>a phosphate monoester + H2O = an alcohol + phosphate</text>
        <dbReference type="Rhea" id="RHEA:15017"/>
        <dbReference type="ChEBI" id="CHEBI:15377"/>
        <dbReference type="ChEBI" id="CHEBI:30879"/>
        <dbReference type="ChEBI" id="CHEBI:43474"/>
        <dbReference type="ChEBI" id="CHEBI:67140"/>
        <dbReference type="EC" id="3.1.3.2"/>
    </reaction>
</comment>
<dbReference type="PANTHER" id="PTHR22953">
    <property type="entry name" value="ACID PHOSPHATASE RELATED"/>
    <property type="match status" value="1"/>
</dbReference>
<dbReference type="GO" id="GO:0003993">
    <property type="term" value="F:acid phosphatase activity"/>
    <property type="evidence" value="ECO:0000318"/>
    <property type="project" value="GO_Central"/>
</dbReference>
<evidence type="ECO:0000259" key="12">
    <source>
        <dbReference type="Pfam" id="PF16656"/>
    </source>
</evidence>
<feature type="domain" description="Purple acid phosphatase C-terminal" evidence="11">
    <location>
        <begin position="354"/>
        <end position="410"/>
    </location>
</feature>
<name>A0A1S3ZN56_TOBAC</name>
<dbReference type="CDD" id="cd00839">
    <property type="entry name" value="MPP_PAPs"/>
    <property type="match status" value="1"/>
</dbReference>
<evidence type="ECO:0000256" key="2">
    <source>
        <dbReference type="ARBA" id="ARBA00001947"/>
    </source>
</evidence>
<feature type="domain" description="Calcineurin-like phosphoesterase" evidence="10">
    <location>
        <begin position="148"/>
        <end position="338"/>
    </location>
</feature>
<dbReference type="SUPFAM" id="SSF56300">
    <property type="entry name" value="Metallo-dependent phosphatases"/>
    <property type="match status" value="1"/>
</dbReference>
<dbReference type="SUPFAM" id="SSF49363">
    <property type="entry name" value="Purple acid phosphatase, N-terminal domain"/>
    <property type="match status" value="1"/>
</dbReference>
<keyword evidence="5 9" id="KW-0732">Signal</keyword>
<evidence type="ECO:0000256" key="5">
    <source>
        <dbReference type="ARBA" id="ARBA00022729"/>
    </source>
</evidence>
<dbReference type="SMR" id="A0A1S3ZN56"/>
<dbReference type="AlphaFoldDB" id="A0A1S3ZN56"/>
<evidence type="ECO:0000256" key="3">
    <source>
        <dbReference type="ARBA" id="ARBA00001962"/>
    </source>
</evidence>
<evidence type="ECO:0000256" key="6">
    <source>
        <dbReference type="ARBA" id="ARBA00022801"/>
    </source>
</evidence>
<dbReference type="InterPro" id="IPR015914">
    <property type="entry name" value="PAPs_N"/>
</dbReference>
<reference evidence="13" key="1">
    <citation type="journal article" date="2014" name="Nat. Commun.">
        <title>The tobacco genome sequence and its comparison with those of tomato and potato.</title>
        <authorList>
            <person name="Sierro N."/>
            <person name="Battey J.N."/>
            <person name="Ouadi S."/>
            <person name="Bakaher N."/>
            <person name="Bovet L."/>
            <person name="Willig A."/>
            <person name="Goepfert S."/>
            <person name="Peitsch M.C."/>
            <person name="Ivanov N.V."/>
        </authorList>
    </citation>
    <scope>NUCLEOTIDE SEQUENCE [LARGE SCALE GENOMIC DNA]</scope>
</reference>
<dbReference type="Gene3D" id="2.60.40.380">
    <property type="entry name" value="Purple acid phosphatase-like, N-terminal"/>
    <property type="match status" value="1"/>
</dbReference>
<gene>
    <name evidence="14" type="primary">LOC107788615</name>
</gene>
<sequence length="444" mass="49971">MELNVKIIILQLLSLTAVLFIGATVRAGEVEYVRPPPRNAFRLPWDPKPSSQPQQVHISLAGDKHIRVSWVTTDKSSLSVIEYGTSTGKYSFKAQGESTKYSYLLYSSGTIHHTVIGPLQDNTVYFYRCGGEGPEFQLKTPPSKFPVTFAVAGDLGQTGWTKSTLDHIDQCKYDVHLLPGDLSYADYIQHRWDTFGQLVQPLASARPWMVTQGNHEKENIPFIVDEFISYNSRWKMPFEESGSTSNLYYSFDVAGVHTIMLGSYTDYDEYSDQYRWLKADLLKVNRKKTPWLVVLFHVPWYNSNEAHQGEADDMMATMEPLLYAGGADIVFAGHVHAYERTKRVYNGRPDPCGAVHITIGDGGNKEGLARKYKLPQPEWSVFREASFGHGELAIINSTHASWSWHRNDDDEPVRSDQVQITSLIGSGCSSVAGSHELRKILVDP</sequence>
<reference evidence="14" key="2">
    <citation type="submission" date="2025-08" db="UniProtKB">
        <authorList>
            <consortium name="RefSeq"/>
        </authorList>
    </citation>
    <scope>IDENTIFICATION</scope>
    <source>
        <tissue evidence="14">Leaf</tissue>
    </source>
</reference>
<dbReference type="Gene3D" id="3.60.21.10">
    <property type="match status" value="1"/>
</dbReference>
<feature type="chain" id="PRO_5010004197" description="Purple acid phosphatase" evidence="9">
    <location>
        <begin position="28"/>
        <end position="444"/>
    </location>
</feature>
<dbReference type="RefSeq" id="XP_016465792.1">
    <property type="nucleotide sequence ID" value="XM_016610306.1"/>
</dbReference>
<dbReference type="OrthoDB" id="45007at2759"/>
<evidence type="ECO:0000256" key="7">
    <source>
        <dbReference type="ARBA" id="ARBA00022833"/>
    </source>
</evidence>
<feature type="signal peptide" evidence="9">
    <location>
        <begin position="1"/>
        <end position="27"/>
    </location>
</feature>
<dbReference type="Pfam" id="PF16656">
    <property type="entry name" value="Pur_ac_phosph_N"/>
    <property type="match status" value="1"/>
</dbReference>
<dbReference type="PaxDb" id="4097-A0A1S3ZN56"/>
<evidence type="ECO:0000256" key="4">
    <source>
        <dbReference type="ARBA" id="ARBA00008723"/>
    </source>
</evidence>
<keyword evidence="7" id="KW-0862">Zinc</keyword>